<dbReference type="Pfam" id="PF13568">
    <property type="entry name" value="OMP_b-brl_2"/>
    <property type="match status" value="1"/>
</dbReference>
<reference evidence="3" key="1">
    <citation type="journal article" date="2014" name="Int. J. Syst. Evol. Microbiol.">
        <title>Complete genome sequence of Corynebacterium casei LMG S-19264T (=DSM 44701T), isolated from a smear-ripened cheese.</title>
        <authorList>
            <consortium name="US DOE Joint Genome Institute (JGI-PGF)"/>
            <person name="Walter F."/>
            <person name="Albersmeier A."/>
            <person name="Kalinowski J."/>
            <person name="Ruckert C."/>
        </authorList>
    </citation>
    <scope>NUCLEOTIDE SEQUENCE</scope>
    <source>
        <strain evidence="3">KCTC 23224</strain>
    </source>
</reference>
<dbReference type="SUPFAM" id="SSF56925">
    <property type="entry name" value="OMPA-like"/>
    <property type="match status" value="1"/>
</dbReference>
<feature type="signal peptide" evidence="1">
    <location>
        <begin position="1"/>
        <end position="19"/>
    </location>
</feature>
<dbReference type="Proteomes" id="UP000642809">
    <property type="component" value="Unassembled WGS sequence"/>
</dbReference>
<comment type="caution">
    <text evidence="3">The sequence shown here is derived from an EMBL/GenBank/DDBJ whole genome shotgun (WGS) entry which is preliminary data.</text>
</comment>
<dbReference type="RefSeq" id="WP_189580348.1">
    <property type="nucleotide sequence ID" value="NZ_BMYF01000008.1"/>
</dbReference>
<accession>A0A8J3CWK3</accession>
<feature type="chain" id="PRO_5035153372" description="Outer membrane protein beta-barrel domain-containing protein" evidence="1">
    <location>
        <begin position="20"/>
        <end position="180"/>
    </location>
</feature>
<sequence>MKKLLLLLILSTVGMQANAQFGVRAGANVSNINQFAFANRVGIHLGGYYTYDWKEDVILEAGIYFNQKGYNDQKNTNVSDFFNYISIPVLARYKFLDQFNVFAGPQAHILSSRKRNENGTISKTTMILRGYDLSALAGVGMDLPQGINVQIAYDYGLISINYFDFIVKNRSLQLSVGKRF</sequence>
<evidence type="ECO:0000256" key="1">
    <source>
        <dbReference type="SAM" id="SignalP"/>
    </source>
</evidence>
<protein>
    <recommendedName>
        <fullName evidence="2">Outer membrane protein beta-barrel domain-containing protein</fullName>
    </recommendedName>
</protein>
<reference evidence="3" key="2">
    <citation type="submission" date="2020-09" db="EMBL/GenBank/DDBJ databases">
        <authorList>
            <person name="Sun Q."/>
            <person name="Kim S."/>
        </authorList>
    </citation>
    <scope>NUCLEOTIDE SEQUENCE</scope>
    <source>
        <strain evidence="3">KCTC 23224</strain>
    </source>
</reference>
<dbReference type="InterPro" id="IPR011250">
    <property type="entry name" value="OMP/PagP_B-barrel"/>
</dbReference>
<dbReference type="AlphaFoldDB" id="A0A8J3CWK3"/>
<evidence type="ECO:0000259" key="2">
    <source>
        <dbReference type="Pfam" id="PF13568"/>
    </source>
</evidence>
<dbReference type="InterPro" id="IPR025665">
    <property type="entry name" value="Beta-barrel_OMP_2"/>
</dbReference>
<organism evidence="3 4">
    <name type="scientific">Mongoliitalea lutea</name>
    <dbReference type="NCBI Taxonomy" id="849756"/>
    <lineage>
        <taxon>Bacteria</taxon>
        <taxon>Pseudomonadati</taxon>
        <taxon>Bacteroidota</taxon>
        <taxon>Cytophagia</taxon>
        <taxon>Cytophagales</taxon>
        <taxon>Cyclobacteriaceae</taxon>
        <taxon>Mongoliitalea</taxon>
    </lineage>
</organism>
<keyword evidence="1" id="KW-0732">Signal</keyword>
<feature type="domain" description="Outer membrane protein beta-barrel" evidence="2">
    <location>
        <begin position="19"/>
        <end position="160"/>
    </location>
</feature>
<evidence type="ECO:0000313" key="4">
    <source>
        <dbReference type="Proteomes" id="UP000642809"/>
    </source>
</evidence>
<name>A0A8J3CWK3_9BACT</name>
<evidence type="ECO:0000313" key="3">
    <source>
        <dbReference type="EMBL" id="GHB35125.1"/>
    </source>
</evidence>
<proteinExistence type="predicted"/>
<dbReference type="EMBL" id="BMYF01000008">
    <property type="protein sequence ID" value="GHB35125.1"/>
    <property type="molecule type" value="Genomic_DNA"/>
</dbReference>
<keyword evidence="4" id="KW-1185">Reference proteome</keyword>
<gene>
    <name evidence="3" type="ORF">GCM10008106_15640</name>
</gene>